<dbReference type="InterPro" id="IPR000674">
    <property type="entry name" value="Ald_Oxase/Xan_DH_a/b"/>
</dbReference>
<dbReference type="SMART" id="SM01008">
    <property type="entry name" value="Ald_Xan_dh_C"/>
    <property type="match status" value="1"/>
</dbReference>
<protein>
    <submittedName>
        <fullName evidence="5">Xanthine dehydrogenase YagR molybdenum-binding subunit</fullName>
        <ecNumber evidence="5">1.17.1.4</ecNumber>
    </submittedName>
</protein>
<dbReference type="PANTHER" id="PTHR11908:SF132">
    <property type="entry name" value="ALDEHYDE OXIDASE 1-RELATED"/>
    <property type="match status" value="1"/>
</dbReference>
<dbReference type="InterPro" id="IPR016208">
    <property type="entry name" value="Ald_Oxase/xanthine_DH-like"/>
</dbReference>
<name>A0A7X0C1R8_9ACTN</name>
<dbReference type="SUPFAM" id="SSF54665">
    <property type="entry name" value="CO dehydrogenase molybdoprotein N-domain-like"/>
    <property type="match status" value="1"/>
</dbReference>
<feature type="domain" description="Aldehyde oxidase/xanthine dehydrogenase a/b hammerhead" evidence="4">
    <location>
        <begin position="34"/>
        <end position="150"/>
    </location>
</feature>
<dbReference type="Pfam" id="PF01315">
    <property type="entry name" value="Ald_Xan_dh_C"/>
    <property type="match status" value="1"/>
</dbReference>
<dbReference type="InterPro" id="IPR046867">
    <property type="entry name" value="AldOxase/xan_DH_MoCoBD2"/>
</dbReference>
<keyword evidence="1" id="KW-0500">Molybdenum</keyword>
<reference evidence="5 6" key="1">
    <citation type="submission" date="2020-08" db="EMBL/GenBank/DDBJ databases">
        <title>Sequencing the genomes of 1000 actinobacteria strains.</title>
        <authorList>
            <person name="Klenk H.-P."/>
        </authorList>
    </citation>
    <scope>NUCLEOTIDE SEQUENCE [LARGE SCALE GENOMIC DNA]</scope>
    <source>
        <strain evidence="5 6">DSM 45913</strain>
    </source>
</reference>
<dbReference type="InterPro" id="IPR037165">
    <property type="entry name" value="AldOxase/xan_DH_Mopterin-bd_sf"/>
</dbReference>
<evidence type="ECO:0000313" key="6">
    <source>
        <dbReference type="Proteomes" id="UP000583800"/>
    </source>
</evidence>
<gene>
    <name evidence="5" type="ORF">FHU36_003489</name>
</gene>
<keyword evidence="6" id="KW-1185">Reference proteome</keyword>
<dbReference type="InterPro" id="IPR036856">
    <property type="entry name" value="Ald_Oxase/Xan_DH_a/b_sf"/>
</dbReference>
<keyword evidence="2 5" id="KW-0560">Oxidoreductase</keyword>
<dbReference type="SUPFAM" id="SSF56003">
    <property type="entry name" value="Molybdenum cofactor-binding domain"/>
    <property type="match status" value="1"/>
</dbReference>
<dbReference type="Gene3D" id="3.90.1170.50">
    <property type="entry name" value="Aldehyde oxidase/xanthine dehydrogenase, a/b hammerhead"/>
    <property type="match status" value="1"/>
</dbReference>
<dbReference type="GO" id="GO:0005506">
    <property type="term" value="F:iron ion binding"/>
    <property type="evidence" value="ECO:0007669"/>
    <property type="project" value="InterPro"/>
</dbReference>
<dbReference type="Pfam" id="PF02738">
    <property type="entry name" value="MoCoBD_1"/>
    <property type="match status" value="1"/>
</dbReference>
<sequence length="769" mass="80909">MTTVTEAPAPPGGATKGRVVGAPVDRVDGREKTTGAARYSAEYPYPDLVHAVLVPATITRGRITRIDTTRASAVPGVLAVLTHLNAPRLKPVRRPTPFDLSGAVAGTPVDYLNTDEVHWDGQPVAVVVAESLETARHAARLVRVGYEEAPAAVDFTAELDHAEPDKGNPVQPGRTAKGDAPAALAAAAVSVDLSFRTPPYNHNALEPHSTTAVWDGDRLTVHEGTQNIGWLRRHLANRFGVPADGVRVVSTYVGGAFGGRFRVWAGTILAVLAARAVGRPVRLMLSREEVYRTVGGRTPSVQRVALGARPDGRLTAIVHTAVTRTGRSGGDNEPVTGVSRHQYACDNILAEQKRVRLDVLPNATMRAPGESIGTFALESAVDELAVRLDLDPIEVRLRNEPDVGPVDGKKFSHRRVREAYALGAERFGWAERDPRPGSMRDGRWLVGTGVATAYHPALMMGAQVTVRLSAGGSVLVRCGFHEFGNGAATAQTQIAAQALGVPVEAVTVEYGSSDQPTGPMGGGSMQTASVAADLLAACEKVRRSVLGLAGRSPDSPLRGCAPGDVEARDGGLFRVGRPGEGETYAEILGRAGRGEVEAAVGTGSRLAGVAGQARSFGRALRGLRSFGRAATGAQFCEVRVDSDTGEVRVSRWTGVFDIGTVVNPKLAGSQLRGGIVMGLGMALGEETLVDPRTGRIMNPSLAEYHIPVHADVPRIDVHVLDDPDPTMPLGVVGAGEVGITGVAAAIANAVRHATGRRLTELPITLDRLL</sequence>
<dbReference type="InterPro" id="IPR008274">
    <property type="entry name" value="AldOxase/xan_DH_MoCoBD1"/>
</dbReference>
<proteinExistence type="predicted"/>
<comment type="caution">
    <text evidence="5">The sequence shown here is derived from an EMBL/GenBank/DDBJ whole genome shotgun (WGS) entry which is preliminary data.</text>
</comment>
<evidence type="ECO:0000313" key="5">
    <source>
        <dbReference type="EMBL" id="MBB6346944.1"/>
    </source>
</evidence>
<dbReference type="PANTHER" id="PTHR11908">
    <property type="entry name" value="XANTHINE DEHYDROGENASE"/>
    <property type="match status" value="1"/>
</dbReference>
<dbReference type="AlphaFoldDB" id="A0A7X0C1R8"/>
<accession>A0A7X0C1R8</accession>
<evidence type="ECO:0000256" key="2">
    <source>
        <dbReference type="ARBA" id="ARBA00023002"/>
    </source>
</evidence>
<dbReference type="EMBL" id="JACHJB010000002">
    <property type="protein sequence ID" value="MBB6346944.1"/>
    <property type="molecule type" value="Genomic_DNA"/>
</dbReference>
<dbReference type="RefSeq" id="WP_185084985.1">
    <property type="nucleotide sequence ID" value="NZ_JACHJB010000002.1"/>
</dbReference>
<feature type="region of interest" description="Disordered" evidence="3">
    <location>
        <begin position="1"/>
        <end position="20"/>
    </location>
</feature>
<evidence type="ECO:0000256" key="3">
    <source>
        <dbReference type="SAM" id="MobiDB-lite"/>
    </source>
</evidence>
<dbReference type="GO" id="GO:0004854">
    <property type="term" value="F:xanthine dehydrogenase activity"/>
    <property type="evidence" value="ECO:0007669"/>
    <property type="project" value="UniProtKB-EC"/>
</dbReference>
<dbReference type="Proteomes" id="UP000583800">
    <property type="component" value="Unassembled WGS sequence"/>
</dbReference>
<dbReference type="EC" id="1.17.1.4" evidence="5"/>
<dbReference type="Pfam" id="PF20256">
    <property type="entry name" value="MoCoBD_2"/>
    <property type="match status" value="1"/>
</dbReference>
<dbReference type="Gene3D" id="3.30.365.10">
    <property type="entry name" value="Aldehyde oxidase/xanthine dehydrogenase, molybdopterin binding domain"/>
    <property type="match status" value="4"/>
</dbReference>
<evidence type="ECO:0000259" key="4">
    <source>
        <dbReference type="SMART" id="SM01008"/>
    </source>
</evidence>
<evidence type="ECO:0000256" key="1">
    <source>
        <dbReference type="ARBA" id="ARBA00022505"/>
    </source>
</evidence>
<organism evidence="5 6">
    <name type="scientific">Nonomuraea muscovyensis</name>
    <dbReference type="NCBI Taxonomy" id="1124761"/>
    <lineage>
        <taxon>Bacteria</taxon>
        <taxon>Bacillati</taxon>
        <taxon>Actinomycetota</taxon>
        <taxon>Actinomycetes</taxon>
        <taxon>Streptosporangiales</taxon>
        <taxon>Streptosporangiaceae</taxon>
        <taxon>Nonomuraea</taxon>
    </lineage>
</organism>